<evidence type="ECO:0000313" key="1">
    <source>
        <dbReference type="EMBL" id="KAK7306303.1"/>
    </source>
</evidence>
<gene>
    <name evidence="1" type="ORF">VNO77_44231</name>
</gene>
<comment type="caution">
    <text evidence="1">The sequence shown here is derived from an EMBL/GenBank/DDBJ whole genome shotgun (WGS) entry which is preliminary data.</text>
</comment>
<dbReference type="Proteomes" id="UP001367508">
    <property type="component" value="Unassembled WGS sequence"/>
</dbReference>
<protein>
    <submittedName>
        <fullName evidence="1">Uncharacterized protein</fullName>
    </submittedName>
</protein>
<accession>A0AAN9PQT6</accession>
<evidence type="ECO:0000313" key="2">
    <source>
        <dbReference type="Proteomes" id="UP001367508"/>
    </source>
</evidence>
<dbReference type="EMBL" id="JAYMYQ010000011">
    <property type="protein sequence ID" value="KAK7306303.1"/>
    <property type="molecule type" value="Genomic_DNA"/>
</dbReference>
<sequence>MHTDIAMPSVVDERVHTRDDAGFIDLLRDQTMRLSPTVIHATHKYARPVYRWLTLLYKSIMASCLTRLQGIHEKLNVIIHDGPGRILDPFSFPPINLQLYYVNRPCNPMQKSGGTYH</sequence>
<proteinExistence type="predicted"/>
<keyword evidence="2" id="KW-1185">Reference proteome</keyword>
<organism evidence="1 2">
    <name type="scientific">Canavalia gladiata</name>
    <name type="common">Sword bean</name>
    <name type="synonym">Dolichos gladiatus</name>
    <dbReference type="NCBI Taxonomy" id="3824"/>
    <lineage>
        <taxon>Eukaryota</taxon>
        <taxon>Viridiplantae</taxon>
        <taxon>Streptophyta</taxon>
        <taxon>Embryophyta</taxon>
        <taxon>Tracheophyta</taxon>
        <taxon>Spermatophyta</taxon>
        <taxon>Magnoliopsida</taxon>
        <taxon>eudicotyledons</taxon>
        <taxon>Gunneridae</taxon>
        <taxon>Pentapetalae</taxon>
        <taxon>rosids</taxon>
        <taxon>fabids</taxon>
        <taxon>Fabales</taxon>
        <taxon>Fabaceae</taxon>
        <taxon>Papilionoideae</taxon>
        <taxon>50 kb inversion clade</taxon>
        <taxon>NPAAA clade</taxon>
        <taxon>indigoferoid/millettioid clade</taxon>
        <taxon>Phaseoleae</taxon>
        <taxon>Canavalia</taxon>
    </lineage>
</organism>
<reference evidence="1 2" key="1">
    <citation type="submission" date="2024-01" db="EMBL/GenBank/DDBJ databases">
        <title>The genomes of 5 underutilized Papilionoideae crops provide insights into root nodulation and disease resistanc.</title>
        <authorList>
            <person name="Jiang F."/>
        </authorList>
    </citation>
    <scope>NUCLEOTIDE SEQUENCE [LARGE SCALE GENOMIC DNA]</scope>
    <source>
        <strain evidence="1">LVBAO_FW01</strain>
        <tissue evidence="1">Leaves</tissue>
    </source>
</reference>
<dbReference type="AlphaFoldDB" id="A0AAN9PQT6"/>
<name>A0AAN9PQT6_CANGL</name>